<feature type="transmembrane region" description="Helical" evidence="8">
    <location>
        <begin position="51"/>
        <end position="74"/>
    </location>
</feature>
<dbReference type="RefSeq" id="WP_186945616.1">
    <property type="nucleotide sequence ID" value="NZ_JACOGF010000001.1"/>
</dbReference>
<dbReference type="InterPro" id="IPR050171">
    <property type="entry name" value="MFS_Transporters"/>
</dbReference>
<sequence>MSTIKQRIAAIPEGAGALFFIQIFATLGFAVLYSTLVLYATKKLNFSTRDATAIMGVFGAFNYGLHLFGGYLAGRFISNRNLFVGGMVLQVVGCATISVGTSSMMYWGLAFFLTGSGLNVTCLNLMLTQRFKPEDNRRESAFLWNYAGMNLGFFIGFTAAGYYQLLEDYSSLFIFATIGNFMAIVLAAINWRVLSDLNTTLLDATPRQFRWRFLVGLLVMAGLVPLVEFMLHRAEGTGDLVMIISVIIGLMLTALTAIHSDERESKNMCAYLVLTLGSLVFWTLYQMAPMGLQLFAVNNVDRMVWGYEIAPQWIQNINSFVIMVGGPLMAVLFDKLRARGWNIDVPRQFSAALILIGIAFLVLPLGIKTASMNGLVAFKWIFISYLLQSLAELLISPIGYAMIGKLAPRQYQGVMMGTWMLMTGTASILSSKFSGLIPEATEGLPSLTNPTYNYIFSVLGWGSVGVGIVLVVLIPVLRKLITDGPGQTARA</sequence>
<keyword evidence="7 8" id="KW-0472">Membrane</keyword>
<evidence type="ECO:0000256" key="6">
    <source>
        <dbReference type="ARBA" id="ARBA00022989"/>
    </source>
</evidence>
<dbReference type="InterPro" id="IPR000109">
    <property type="entry name" value="POT_fam"/>
</dbReference>
<dbReference type="NCBIfam" id="TIGR00924">
    <property type="entry name" value="yjdL_sub1_fam"/>
    <property type="match status" value="1"/>
</dbReference>
<evidence type="ECO:0000256" key="2">
    <source>
        <dbReference type="ARBA" id="ARBA00022448"/>
    </source>
</evidence>
<feature type="transmembrane region" description="Helical" evidence="8">
    <location>
        <begin position="414"/>
        <end position="434"/>
    </location>
</feature>
<feature type="transmembrane region" description="Helical" evidence="8">
    <location>
        <begin position="169"/>
        <end position="191"/>
    </location>
</feature>
<evidence type="ECO:0000313" key="9">
    <source>
        <dbReference type="EMBL" id="MBC3916394.1"/>
    </source>
</evidence>
<dbReference type="InterPro" id="IPR036259">
    <property type="entry name" value="MFS_trans_sf"/>
</dbReference>
<feature type="transmembrane region" description="Helical" evidence="8">
    <location>
        <begin position="211"/>
        <end position="234"/>
    </location>
</feature>
<dbReference type="InterPro" id="IPR005279">
    <property type="entry name" value="Dipep/tripep_permease"/>
</dbReference>
<gene>
    <name evidence="9" type="ORF">H8L32_02735</name>
</gene>
<keyword evidence="10" id="KW-1185">Reference proteome</keyword>
<keyword evidence="4 8" id="KW-0812">Transmembrane</keyword>
<name>A0ABR6ZLG4_9BURK</name>
<evidence type="ECO:0000256" key="7">
    <source>
        <dbReference type="ARBA" id="ARBA00023136"/>
    </source>
</evidence>
<evidence type="ECO:0000256" key="8">
    <source>
        <dbReference type="SAM" id="Phobius"/>
    </source>
</evidence>
<keyword evidence="5" id="KW-0653">Protein transport</keyword>
<evidence type="ECO:0000256" key="1">
    <source>
        <dbReference type="ARBA" id="ARBA00004651"/>
    </source>
</evidence>
<feature type="transmembrane region" description="Helical" evidence="8">
    <location>
        <begin position="143"/>
        <end position="163"/>
    </location>
</feature>
<comment type="subcellular location">
    <subcellularLocation>
        <location evidence="1">Cell membrane</location>
        <topology evidence="1">Multi-pass membrane protein</topology>
    </subcellularLocation>
</comment>
<feature type="transmembrane region" description="Helical" evidence="8">
    <location>
        <begin position="15"/>
        <end position="39"/>
    </location>
</feature>
<keyword evidence="6 8" id="KW-1133">Transmembrane helix</keyword>
<evidence type="ECO:0000256" key="4">
    <source>
        <dbReference type="ARBA" id="ARBA00022692"/>
    </source>
</evidence>
<dbReference type="EMBL" id="JACOGF010000001">
    <property type="protein sequence ID" value="MBC3916394.1"/>
    <property type="molecule type" value="Genomic_DNA"/>
</dbReference>
<feature type="transmembrane region" description="Helical" evidence="8">
    <location>
        <begin position="81"/>
        <end position="99"/>
    </location>
</feature>
<dbReference type="PANTHER" id="PTHR23517:SF15">
    <property type="entry name" value="PROTON-DEPENDENT OLIGOPEPTIDE FAMILY TRANSPORT PROTEIN"/>
    <property type="match status" value="1"/>
</dbReference>
<evidence type="ECO:0000256" key="3">
    <source>
        <dbReference type="ARBA" id="ARBA00022475"/>
    </source>
</evidence>
<proteinExistence type="predicted"/>
<dbReference type="SUPFAM" id="SSF103473">
    <property type="entry name" value="MFS general substrate transporter"/>
    <property type="match status" value="1"/>
</dbReference>
<feature type="transmembrane region" description="Helical" evidence="8">
    <location>
        <begin position="105"/>
        <end position="127"/>
    </location>
</feature>
<evidence type="ECO:0000256" key="5">
    <source>
        <dbReference type="ARBA" id="ARBA00022856"/>
    </source>
</evidence>
<feature type="transmembrane region" description="Helical" evidence="8">
    <location>
        <begin position="313"/>
        <end position="333"/>
    </location>
</feature>
<organism evidence="9 10">
    <name type="scientific">Undibacterium hunanense</name>
    <dbReference type="NCBI Taxonomy" id="2762292"/>
    <lineage>
        <taxon>Bacteria</taxon>
        <taxon>Pseudomonadati</taxon>
        <taxon>Pseudomonadota</taxon>
        <taxon>Betaproteobacteria</taxon>
        <taxon>Burkholderiales</taxon>
        <taxon>Oxalobacteraceae</taxon>
        <taxon>Undibacterium</taxon>
    </lineage>
</organism>
<feature type="transmembrane region" description="Helical" evidence="8">
    <location>
        <begin position="240"/>
        <end position="258"/>
    </location>
</feature>
<feature type="transmembrane region" description="Helical" evidence="8">
    <location>
        <begin position="345"/>
        <end position="367"/>
    </location>
</feature>
<evidence type="ECO:0000313" key="10">
    <source>
        <dbReference type="Proteomes" id="UP000650424"/>
    </source>
</evidence>
<feature type="transmembrane region" description="Helical" evidence="8">
    <location>
        <begin position="379"/>
        <end position="402"/>
    </location>
</feature>
<accession>A0ABR6ZLG4</accession>
<dbReference type="Proteomes" id="UP000650424">
    <property type="component" value="Unassembled WGS sequence"/>
</dbReference>
<dbReference type="PANTHER" id="PTHR23517">
    <property type="entry name" value="RESISTANCE PROTEIN MDTM, PUTATIVE-RELATED-RELATED"/>
    <property type="match status" value="1"/>
</dbReference>
<protein>
    <submittedName>
        <fullName evidence="9">MFS transporter</fullName>
    </submittedName>
</protein>
<reference evidence="9 10" key="1">
    <citation type="submission" date="2020-08" db="EMBL/GenBank/DDBJ databases">
        <title>Novel species isolated from subtropical streams in China.</title>
        <authorList>
            <person name="Lu H."/>
        </authorList>
    </citation>
    <scope>NUCLEOTIDE SEQUENCE [LARGE SCALE GENOMIC DNA]</scope>
    <source>
        <strain evidence="9 10">CY18W</strain>
    </source>
</reference>
<keyword evidence="5" id="KW-0571">Peptide transport</keyword>
<keyword evidence="2" id="KW-0813">Transport</keyword>
<comment type="caution">
    <text evidence="9">The sequence shown here is derived from an EMBL/GenBank/DDBJ whole genome shotgun (WGS) entry which is preliminary data.</text>
</comment>
<keyword evidence="3" id="KW-1003">Cell membrane</keyword>
<dbReference type="Gene3D" id="1.20.1250.20">
    <property type="entry name" value="MFS general substrate transporter like domains"/>
    <property type="match status" value="1"/>
</dbReference>
<feature type="transmembrane region" description="Helical" evidence="8">
    <location>
        <begin position="454"/>
        <end position="477"/>
    </location>
</feature>
<dbReference type="Pfam" id="PF00854">
    <property type="entry name" value="PTR2"/>
    <property type="match status" value="1"/>
</dbReference>
<feature type="transmembrane region" description="Helical" evidence="8">
    <location>
        <begin position="270"/>
        <end position="288"/>
    </location>
</feature>